<dbReference type="SUPFAM" id="SSF56496">
    <property type="entry name" value="Fibrinogen C-terminal domain-like"/>
    <property type="match status" value="1"/>
</dbReference>
<dbReference type="Gene3D" id="4.10.530.10">
    <property type="entry name" value="Gamma-fibrinogen Carboxyl Terminal Fragment, domain 2"/>
    <property type="match status" value="1"/>
</dbReference>
<protein>
    <recommendedName>
        <fullName evidence="1">Fibrinogen C-terminal domain-containing protein</fullName>
    </recommendedName>
</protein>
<evidence type="ECO:0000313" key="2">
    <source>
        <dbReference type="EMBL" id="KAH3778622.1"/>
    </source>
</evidence>
<gene>
    <name evidence="2" type="ORF">DPMN_180091</name>
</gene>
<dbReference type="InterPro" id="IPR036056">
    <property type="entry name" value="Fibrinogen-like_C"/>
</dbReference>
<dbReference type="PANTHER" id="PTHR19143">
    <property type="entry name" value="FIBRINOGEN/TENASCIN/ANGIOPOEITIN"/>
    <property type="match status" value="1"/>
</dbReference>
<dbReference type="AlphaFoldDB" id="A0A9D4EIG7"/>
<dbReference type="InterPro" id="IPR050373">
    <property type="entry name" value="Fibrinogen_C-term_domain"/>
</dbReference>
<dbReference type="GO" id="GO:0005615">
    <property type="term" value="C:extracellular space"/>
    <property type="evidence" value="ECO:0007669"/>
    <property type="project" value="TreeGrafter"/>
</dbReference>
<dbReference type="PANTHER" id="PTHR19143:SF458">
    <property type="entry name" value="FIBRINOGEN C-TERMINAL DOMAIN-CONTAINING PROTEIN-RELATED"/>
    <property type="match status" value="1"/>
</dbReference>
<dbReference type="EMBL" id="JAIWYP010000009">
    <property type="protein sequence ID" value="KAH3778622.1"/>
    <property type="molecule type" value="Genomic_DNA"/>
</dbReference>
<accession>A0A9D4EIG7</accession>
<dbReference type="PROSITE" id="PS51406">
    <property type="entry name" value="FIBRINOGEN_C_2"/>
    <property type="match status" value="1"/>
</dbReference>
<reference evidence="2" key="1">
    <citation type="journal article" date="2019" name="bioRxiv">
        <title>The Genome of the Zebra Mussel, Dreissena polymorpha: A Resource for Invasive Species Research.</title>
        <authorList>
            <person name="McCartney M.A."/>
            <person name="Auch B."/>
            <person name="Kono T."/>
            <person name="Mallez S."/>
            <person name="Zhang Y."/>
            <person name="Obille A."/>
            <person name="Becker A."/>
            <person name="Abrahante J.E."/>
            <person name="Garbe J."/>
            <person name="Badalamenti J.P."/>
            <person name="Herman A."/>
            <person name="Mangelson H."/>
            <person name="Liachko I."/>
            <person name="Sullivan S."/>
            <person name="Sone E.D."/>
            <person name="Koren S."/>
            <person name="Silverstein K.A.T."/>
            <person name="Beckman K.B."/>
            <person name="Gohl D.M."/>
        </authorList>
    </citation>
    <scope>NUCLEOTIDE SEQUENCE</scope>
    <source>
        <strain evidence="2">Duluth1</strain>
        <tissue evidence="2">Whole animal</tissue>
    </source>
</reference>
<dbReference type="Pfam" id="PF00147">
    <property type="entry name" value="Fibrinogen_C"/>
    <property type="match status" value="1"/>
</dbReference>
<keyword evidence="3" id="KW-1185">Reference proteome</keyword>
<sequence>MQLGDSSAGQAFSTYDHSNDIFAGNCAELFKGAWWYYSCFVYNNLNGLYRPGKSANQNMMYDSSVGLAASTIMFKSV</sequence>
<proteinExistence type="predicted"/>
<reference evidence="2" key="2">
    <citation type="submission" date="2020-11" db="EMBL/GenBank/DDBJ databases">
        <authorList>
            <person name="McCartney M.A."/>
            <person name="Auch B."/>
            <person name="Kono T."/>
            <person name="Mallez S."/>
            <person name="Becker A."/>
            <person name="Gohl D.M."/>
            <person name="Silverstein K.A.T."/>
            <person name="Koren S."/>
            <person name="Bechman K.B."/>
            <person name="Herman A."/>
            <person name="Abrahante J.E."/>
            <person name="Garbe J."/>
        </authorList>
    </citation>
    <scope>NUCLEOTIDE SEQUENCE</scope>
    <source>
        <strain evidence="2">Duluth1</strain>
        <tissue evidence="2">Whole animal</tissue>
    </source>
</reference>
<organism evidence="2 3">
    <name type="scientific">Dreissena polymorpha</name>
    <name type="common">Zebra mussel</name>
    <name type="synonym">Mytilus polymorpha</name>
    <dbReference type="NCBI Taxonomy" id="45954"/>
    <lineage>
        <taxon>Eukaryota</taxon>
        <taxon>Metazoa</taxon>
        <taxon>Spiralia</taxon>
        <taxon>Lophotrochozoa</taxon>
        <taxon>Mollusca</taxon>
        <taxon>Bivalvia</taxon>
        <taxon>Autobranchia</taxon>
        <taxon>Heteroconchia</taxon>
        <taxon>Euheterodonta</taxon>
        <taxon>Imparidentia</taxon>
        <taxon>Neoheterodontei</taxon>
        <taxon>Myida</taxon>
        <taxon>Dreissenoidea</taxon>
        <taxon>Dreissenidae</taxon>
        <taxon>Dreissena</taxon>
    </lineage>
</organism>
<feature type="domain" description="Fibrinogen C-terminal" evidence="1">
    <location>
        <begin position="1"/>
        <end position="77"/>
    </location>
</feature>
<evidence type="ECO:0000259" key="1">
    <source>
        <dbReference type="PROSITE" id="PS51406"/>
    </source>
</evidence>
<evidence type="ECO:0000313" key="3">
    <source>
        <dbReference type="Proteomes" id="UP000828390"/>
    </source>
</evidence>
<comment type="caution">
    <text evidence="2">The sequence shown here is derived from an EMBL/GenBank/DDBJ whole genome shotgun (WGS) entry which is preliminary data.</text>
</comment>
<dbReference type="Proteomes" id="UP000828390">
    <property type="component" value="Unassembled WGS sequence"/>
</dbReference>
<name>A0A9D4EIG7_DREPO</name>
<dbReference type="InterPro" id="IPR002181">
    <property type="entry name" value="Fibrinogen_a/b/g_C_dom"/>
</dbReference>